<evidence type="ECO:0000256" key="1">
    <source>
        <dbReference type="SAM" id="MobiDB-lite"/>
    </source>
</evidence>
<evidence type="ECO:0000313" key="3">
    <source>
        <dbReference type="Proteomes" id="UP000232323"/>
    </source>
</evidence>
<feature type="compositionally biased region" description="Polar residues" evidence="1">
    <location>
        <begin position="69"/>
        <end position="78"/>
    </location>
</feature>
<dbReference type="SUPFAM" id="SSF158639">
    <property type="entry name" value="ENT-like"/>
    <property type="match status" value="1"/>
</dbReference>
<organism evidence="2 3">
    <name type="scientific">Chlamydomonas eustigma</name>
    <dbReference type="NCBI Taxonomy" id="1157962"/>
    <lineage>
        <taxon>Eukaryota</taxon>
        <taxon>Viridiplantae</taxon>
        <taxon>Chlorophyta</taxon>
        <taxon>core chlorophytes</taxon>
        <taxon>Chlorophyceae</taxon>
        <taxon>CS clade</taxon>
        <taxon>Chlamydomonadales</taxon>
        <taxon>Chlamydomonadaceae</taxon>
        <taxon>Chlamydomonas</taxon>
    </lineage>
</organism>
<name>A0A250XIA3_9CHLO</name>
<dbReference type="OrthoDB" id="1737049at2759"/>
<keyword evidence="3" id="KW-1185">Reference proteome</keyword>
<dbReference type="GO" id="GO:0005634">
    <property type="term" value="C:nucleus"/>
    <property type="evidence" value="ECO:0007669"/>
    <property type="project" value="TreeGrafter"/>
</dbReference>
<dbReference type="EMBL" id="BEGY01000086">
    <property type="protein sequence ID" value="GAX82811.1"/>
    <property type="molecule type" value="Genomic_DNA"/>
</dbReference>
<dbReference type="AlphaFoldDB" id="A0A250XIA3"/>
<evidence type="ECO:0008006" key="4">
    <source>
        <dbReference type="Google" id="ProtNLM"/>
    </source>
</evidence>
<feature type="region of interest" description="Disordered" evidence="1">
    <location>
        <begin position="245"/>
        <end position="286"/>
    </location>
</feature>
<feature type="region of interest" description="Disordered" evidence="1">
    <location>
        <begin position="69"/>
        <end position="115"/>
    </location>
</feature>
<sequence length="286" mass="31613">MGGRIVDPTTRKRELKEEAYFLVMKSLISTGKNDSELFTKLRLELGIDLELHTKWLRQLLEAKRNNTLHDLTNGTPSPVNEPVTRAGSASRHEATTSSHAAIKSHQVYQSPHQALRPNTGMTPAGALQKIPKMKPLLGQDGLVGPAPIPPGLKVEYIGRKVRRFWEPENCWYDGVLTDFKQSNGQYCVTYHLGTKAESFEWLDLVTLKQLQSLQILSSCVDLNSYPTSRAVNNSSIMKARRAATKRSIGGVAGGPAGSTKKKRKASVLLSDSDDDEADVEEDDDDE</sequence>
<feature type="compositionally biased region" description="Acidic residues" evidence="1">
    <location>
        <begin position="271"/>
        <end position="286"/>
    </location>
</feature>
<proteinExistence type="predicted"/>
<dbReference type="InterPro" id="IPR033485">
    <property type="entry name" value="EMSY-LIKE_plant"/>
</dbReference>
<dbReference type="GO" id="GO:0050832">
    <property type="term" value="P:defense response to fungus"/>
    <property type="evidence" value="ECO:0007669"/>
    <property type="project" value="InterPro"/>
</dbReference>
<dbReference type="InterPro" id="IPR036142">
    <property type="entry name" value="ENT_dom-like_sf"/>
</dbReference>
<dbReference type="PANTHER" id="PTHR33432">
    <property type="entry name" value="PROTEIN EMSY-LIKE 4"/>
    <property type="match status" value="1"/>
</dbReference>
<dbReference type="Proteomes" id="UP000232323">
    <property type="component" value="Unassembled WGS sequence"/>
</dbReference>
<gene>
    <name evidence="2" type="ORF">CEUSTIGMA_g10237.t1</name>
</gene>
<dbReference type="PANTHER" id="PTHR33432:SF33">
    <property type="entry name" value="OS03G0796400 PROTEIN"/>
    <property type="match status" value="1"/>
</dbReference>
<dbReference type="STRING" id="1157962.A0A250XIA3"/>
<evidence type="ECO:0000313" key="2">
    <source>
        <dbReference type="EMBL" id="GAX82811.1"/>
    </source>
</evidence>
<comment type="caution">
    <text evidence="2">The sequence shown here is derived from an EMBL/GenBank/DDBJ whole genome shotgun (WGS) entry which is preliminary data.</text>
</comment>
<dbReference type="CDD" id="cd20404">
    <property type="entry name" value="Tudor_Agenet_AtEML-like"/>
    <property type="match status" value="1"/>
</dbReference>
<accession>A0A250XIA3</accession>
<reference evidence="2 3" key="1">
    <citation type="submission" date="2017-08" db="EMBL/GenBank/DDBJ databases">
        <title>Acidophilic green algal genome provides insights into adaptation to an acidic environment.</title>
        <authorList>
            <person name="Hirooka S."/>
            <person name="Hirose Y."/>
            <person name="Kanesaki Y."/>
            <person name="Higuchi S."/>
            <person name="Fujiwara T."/>
            <person name="Onuma R."/>
            <person name="Era A."/>
            <person name="Ohbayashi R."/>
            <person name="Uzuka A."/>
            <person name="Nozaki H."/>
            <person name="Yoshikawa H."/>
            <person name="Miyagishima S.Y."/>
        </authorList>
    </citation>
    <scope>NUCLEOTIDE SEQUENCE [LARGE SCALE GENOMIC DNA]</scope>
    <source>
        <strain evidence="2 3">NIES-2499</strain>
    </source>
</reference>
<protein>
    <recommendedName>
        <fullName evidence="4">ENT domain-containing protein</fullName>
    </recommendedName>
</protein>